<dbReference type="SUPFAM" id="SSF46785">
    <property type="entry name" value="Winged helix' DNA-binding domain"/>
    <property type="match status" value="1"/>
</dbReference>
<dbReference type="RefSeq" id="WP_344051179.1">
    <property type="nucleotide sequence ID" value="NZ_BAAAPK010000001.1"/>
</dbReference>
<dbReference type="InterPro" id="IPR052509">
    <property type="entry name" value="Metal_resp_DNA-bind_regulator"/>
</dbReference>
<dbReference type="PANTHER" id="PTHR33169">
    <property type="entry name" value="PADR-FAMILY TRANSCRIPTIONAL REGULATOR"/>
    <property type="match status" value="1"/>
</dbReference>
<dbReference type="Proteomes" id="UP001500596">
    <property type="component" value="Unassembled WGS sequence"/>
</dbReference>
<dbReference type="InterPro" id="IPR036390">
    <property type="entry name" value="WH_DNA-bd_sf"/>
</dbReference>
<dbReference type="Gene3D" id="1.10.10.10">
    <property type="entry name" value="Winged helix-like DNA-binding domain superfamily/Winged helix DNA-binding domain"/>
    <property type="match status" value="1"/>
</dbReference>
<comment type="caution">
    <text evidence="2">The sequence shown here is derived from an EMBL/GenBank/DDBJ whole genome shotgun (WGS) entry which is preliminary data.</text>
</comment>
<proteinExistence type="predicted"/>
<evidence type="ECO:0000259" key="1">
    <source>
        <dbReference type="Pfam" id="PF03551"/>
    </source>
</evidence>
<protein>
    <recommendedName>
        <fullName evidence="1">Transcription regulator PadR N-terminal domain-containing protein</fullName>
    </recommendedName>
</protein>
<name>A0ABN2G209_9MICO</name>
<dbReference type="EMBL" id="BAAAPK010000001">
    <property type="protein sequence ID" value="GAA1663517.1"/>
    <property type="molecule type" value="Genomic_DNA"/>
</dbReference>
<reference evidence="2 3" key="1">
    <citation type="journal article" date="2019" name="Int. J. Syst. Evol. Microbiol.">
        <title>The Global Catalogue of Microorganisms (GCM) 10K type strain sequencing project: providing services to taxonomists for standard genome sequencing and annotation.</title>
        <authorList>
            <consortium name="The Broad Institute Genomics Platform"/>
            <consortium name="The Broad Institute Genome Sequencing Center for Infectious Disease"/>
            <person name="Wu L."/>
            <person name="Ma J."/>
        </authorList>
    </citation>
    <scope>NUCLEOTIDE SEQUENCE [LARGE SCALE GENOMIC DNA]</scope>
    <source>
        <strain evidence="2 3">JCM 15575</strain>
    </source>
</reference>
<dbReference type="Pfam" id="PF03551">
    <property type="entry name" value="PadR"/>
    <property type="match status" value="1"/>
</dbReference>
<keyword evidence="3" id="KW-1185">Reference proteome</keyword>
<organism evidence="2 3">
    <name type="scientific">Microbacterium lacus</name>
    <dbReference type="NCBI Taxonomy" id="415217"/>
    <lineage>
        <taxon>Bacteria</taxon>
        <taxon>Bacillati</taxon>
        <taxon>Actinomycetota</taxon>
        <taxon>Actinomycetes</taxon>
        <taxon>Micrococcales</taxon>
        <taxon>Microbacteriaceae</taxon>
        <taxon>Microbacterium</taxon>
    </lineage>
</organism>
<sequence length="211" mass="24165">MKDAVDRLTPLGVMVLALLREGDMHPYEMMRLMRHRRDDRLVTITNGTLYHTVGRLERAGLLGEVGVDRDGNRPERTTYTLTGEGRDAVDEWVRRELPRIDRPAEFRIALAEAHNLERTVVVDLLRRRRDALSEDLSSLSAGHAGAQSRDVPEQFLLEVHRTEVLLRTDLAWLDALIERLDAHAFPWGVAEIATDSEHMKNYDLDRKAARL</sequence>
<dbReference type="InterPro" id="IPR036388">
    <property type="entry name" value="WH-like_DNA-bd_sf"/>
</dbReference>
<accession>A0ABN2G209</accession>
<dbReference type="PANTHER" id="PTHR33169:SF27">
    <property type="entry name" value="TRANSCRIPTIONAL REGULATOR PADR FAMILY PROTEIN"/>
    <property type="match status" value="1"/>
</dbReference>
<evidence type="ECO:0000313" key="3">
    <source>
        <dbReference type="Proteomes" id="UP001500596"/>
    </source>
</evidence>
<evidence type="ECO:0000313" key="2">
    <source>
        <dbReference type="EMBL" id="GAA1663517.1"/>
    </source>
</evidence>
<dbReference type="InterPro" id="IPR005149">
    <property type="entry name" value="Tscrpt_reg_PadR_N"/>
</dbReference>
<gene>
    <name evidence="2" type="ORF">GCM10009807_04530</name>
</gene>
<feature type="domain" description="Transcription regulator PadR N-terminal" evidence="1">
    <location>
        <begin position="15"/>
        <end position="90"/>
    </location>
</feature>